<comment type="caution">
    <text evidence="1">The sequence shown here is derived from an EMBL/GenBank/DDBJ whole genome shotgun (WGS) entry which is preliminary data.</text>
</comment>
<dbReference type="AlphaFoldDB" id="A0ABC8TPT9"/>
<keyword evidence="2" id="KW-1185">Reference proteome</keyword>
<dbReference type="Proteomes" id="UP001642360">
    <property type="component" value="Unassembled WGS sequence"/>
</dbReference>
<accession>A0ABC8TPT9</accession>
<dbReference type="EMBL" id="CAUOFW020005747">
    <property type="protein sequence ID" value="CAK9171471.1"/>
    <property type="molecule type" value="Genomic_DNA"/>
</dbReference>
<sequence>KVIHAVVLTQDVRNLRLISYSTIKSTGRHHVQTDSYGKSSINRRSKYLSYNNSCSGPIYANGRIPQLSCLATGEADMPDEVGCPFESAVFKTD</sequence>
<feature type="non-terminal residue" evidence="1">
    <location>
        <position position="1"/>
    </location>
</feature>
<evidence type="ECO:0000313" key="2">
    <source>
        <dbReference type="Proteomes" id="UP001642360"/>
    </source>
</evidence>
<evidence type="ECO:0000313" key="1">
    <source>
        <dbReference type="EMBL" id="CAK9171471.1"/>
    </source>
</evidence>
<organism evidence="1 2">
    <name type="scientific">Ilex paraguariensis</name>
    <name type="common">yerba mate</name>
    <dbReference type="NCBI Taxonomy" id="185542"/>
    <lineage>
        <taxon>Eukaryota</taxon>
        <taxon>Viridiplantae</taxon>
        <taxon>Streptophyta</taxon>
        <taxon>Embryophyta</taxon>
        <taxon>Tracheophyta</taxon>
        <taxon>Spermatophyta</taxon>
        <taxon>Magnoliopsida</taxon>
        <taxon>eudicotyledons</taxon>
        <taxon>Gunneridae</taxon>
        <taxon>Pentapetalae</taxon>
        <taxon>asterids</taxon>
        <taxon>campanulids</taxon>
        <taxon>Aquifoliales</taxon>
        <taxon>Aquifoliaceae</taxon>
        <taxon>Ilex</taxon>
    </lineage>
</organism>
<reference evidence="1 2" key="1">
    <citation type="submission" date="2024-02" db="EMBL/GenBank/DDBJ databases">
        <authorList>
            <person name="Vignale AGUSTIN F."/>
            <person name="Sosa J E."/>
            <person name="Modenutti C."/>
        </authorList>
    </citation>
    <scope>NUCLEOTIDE SEQUENCE [LARGE SCALE GENOMIC DNA]</scope>
</reference>
<gene>
    <name evidence="1" type="ORF">ILEXP_LOCUS41039</name>
</gene>
<protein>
    <submittedName>
        <fullName evidence="1">Uncharacterized protein</fullName>
    </submittedName>
</protein>
<name>A0ABC8TPT9_9AQUA</name>
<proteinExistence type="predicted"/>